<dbReference type="FunFam" id="2.130.10.10:FF:000549">
    <property type="entry name" value="Small nucleolar ribonucleoprotein complex subunit"/>
    <property type="match status" value="1"/>
</dbReference>
<feature type="compositionally biased region" description="Acidic residues" evidence="7">
    <location>
        <begin position="204"/>
        <end position="218"/>
    </location>
</feature>
<evidence type="ECO:0000313" key="8">
    <source>
        <dbReference type="EMBL" id="KAF2145571.1"/>
    </source>
</evidence>
<comment type="similarity">
    <text evidence="6">Belongs to the WD repeat UTP18 family.</text>
</comment>
<reference evidence="8" key="1">
    <citation type="journal article" date="2020" name="Stud. Mycol.">
        <title>101 Dothideomycetes genomes: a test case for predicting lifestyles and emergence of pathogens.</title>
        <authorList>
            <person name="Haridas S."/>
            <person name="Albert R."/>
            <person name="Binder M."/>
            <person name="Bloem J."/>
            <person name="Labutti K."/>
            <person name="Salamov A."/>
            <person name="Andreopoulos B."/>
            <person name="Baker S."/>
            <person name="Barry K."/>
            <person name="Bills G."/>
            <person name="Bluhm B."/>
            <person name="Cannon C."/>
            <person name="Castanera R."/>
            <person name="Culley D."/>
            <person name="Daum C."/>
            <person name="Ezra D."/>
            <person name="Gonzalez J."/>
            <person name="Henrissat B."/>
            <person name="Kuo A."/>
            <person name="Liang C."/>
            <person name="Lipzen A."/>
            <person name="Lutzoni F."/>
            <person name="Magnuson J."/>
            <person name="Mondo S."/>
            <person name="Nolan M."/>
            <person name="Ohm R."/>
            <person name="Pangilinan J."/>
            <person name="Park H.-J."/>
            <person name="Ramirez L."/>
            <person name="Alfaro M."/>
            <person name="Sun H."/>
            <person name="Tritt A."/>
            <person name="Yoshinaga Y."/>
            <person name="Zwiers L.-H."/>
            <person name="Turgeon B."/>
            <person name="Goodwin S."/>
            <person name="Spatafora J."/>
            <person name="Crous P."/>
            <person name="Grigoriev I."/>
        </authorList>
    </citation>
    <scope>NUCLEOTIDE SEQUENCE</scope>
    <source>
        <strain evidence="8">CBS 121167</strain>
    </source>
</reference>
<feature type="compositionally biased region" description="Low complexity" evidence="7">
    <location>
        <begin position="173"/>
        <end position="184"/>
    </location>
</feature>
<dbReference type="GO" id="GO:0032040">
    <property type="term" value="C:small-subunit processome"/>
    <property type="evidence" value="ECO:0007669"/>
    <property type="project" value="TreeGrafter"/>
</dbReference>
<dbReference type="PANTHER" id="PTHR18359:SF0">
    <property type="entry name" value="U3 SMALL NUCLEOLAR RNA-ASSOCIATED PROTEIN 18 HOMOLOG"/>
    <property type="match status" value="1"/>
</dbReference>
<evidence type="ECO:0000256" key="3">
    <source>
        <dbReference type="ARBA" id="ARBA00022574"/>
    </source>
</evidence>
<keyword evidence="5" id="KW-0539">Nucleus</keyword>
<dbReference type="Proteomes" id="UP000799438">
    <property type="component" value="Unassembled WGS sequence"/>
</dbReference>
<feature type="region of interest" description="Disordered" evidence="7">
    <location>
        <begin position="169"/>
        <end position="250"/>
    </location>
</feature>
<organism evidence="8 9">
    <name type="scientific">Aplosporella prunicola CBS 121167</name>
    <dbReference type="NCBI Taxonomy" id="1176127"/>
    <lineage>
        <taxon>Eukaryota</taxon>
        <taxon>Fungi</taxon>
        <taxon>Dikarya</taxon>
        <taxon>Ascomycota</taxon>
        <taxon>Pezizomycotina</taxon>
        <taxon>Dothideomycetes</taxon>
        <taxon>Dothideomycetes incertae sedis</taxon>
        <taxon>Botryosphaeriales</taxon>
        <taxon>Aplosporellaceae</taxon>
        <taxon>Aplosporella</taxon>
    </lineage>
</organism>
<feature type="region of interest" description="Disordered" evidence="7">
    <location>
        <begin position="103"/>
        <end position="132"/>
    </location>
</feature>
<dbReference type="InterPro" id="IPR045161">
    <property type="entry name" value="Utp18"/>
</dbReference>
<dbReference type="GO" id="GO:0006364">
    <property type="term" value="P:rRNA processing"/>
    <property type="evidence" value="ECO:0007669"/>
    <property type="project" value="UniProtKB-KW"/>
</dbReference>
<gene>
    <name evidence="8" type="ORF">K452DRAFT_324517</name>
</gene>
<evidence type="ECO:0000256" key="4">
    <source>
        <dbReference type="ARBA" id="ARBA00022737"/>
    </source>
</evidence>
<evidence type="ECO:0000256" key="5">
    <source>
        <dbReference type="ARBA" id="ARBA00023242"/>
    </source>
</evidence>
<dbReference type="Pfam" id="PF00400">
    <property type="entry name" value="WD40"/>
    <property type="match status" value="1"/>
</dbReference>
<sequence length="617" mass="66633">MPSTLVQDRPPAFADHDSDSSVSDNEPLAMDKDAAEEELERLVFGDSAGFRQGITGFARGGQLVRAQDDDESVDDAGDQLDDMADADLFFVDAGPDAAAAKALVPAAPASDDEDDGPLRDAPAWEDSDDERLVVSLASVPRLRKLRRNEEEDVINGKEYARRLRRQFERLRPAPEWANPAAAARKPAKKKRRVAQGDGSSAEESSSDEDMDDVDDDQDLSTQPLAKLLQDADALTRSSASTSKKRKLRPEVLDIQRTKDISTTQPSAITSLSFHPTLPLLLSSGPSSTLYLHHVQPQPPHPNPLLTSLHIKRTPLTTTAFHPSPGDARIFLSARRRYFHIWNLQSGAIDKVTRVYGHQHEQRSMERFALSPDGAYMALLGSAKKGGGVVNILDAHTLQWRCQARVEGRGGIADVAWWANGRGLTIAAKTGEISEFDVERVRVVARWQDEGAVGTSVLALGGRSGREAFLGGDRWVAVGSSSGIVNIYDRRAWPGAAAAAGTSAEQPNAGVPARPAPTRTLDHLTTPVSHLAFSPDGQLLAAASRWKRDALRLIHLPSCSVYRNWPTSGTPLGRITAVAWGDGALVEGAEGQSAGSNAELLLAVANEGGKIRLWEVRS</sequence>
<comment type="subcellular location">
    <subcellularLocation>
        <location evidence="1">Nucleus</location>
        <location evidence="1">Nucleolus</location>
    </subcellularLocation>
</comment>
<dbReference type="InterPro" id="IPR015943">
    <property type="entry name" value="WD40/YVTN_repeat-like_dom_sf"/>
</dbReference>
<evidence type="ECO:0000256" key="7">
    <source>
        <dbReference type="SAM" id="MobiDB-lite"/>
    </source>
</evidence>
<keyword evidence="9" id="KW-1185">Reference proteome</keyword>
<dbReference type="SMART" id="SM00320">
    <property type="entry name" value="WD40"/>
    <property type="match status" value="5"/>
</dbReference>
<dbReference type="OrthoDB" id="1935146at2759"/>
<dbReference type="GeneID" id="54302204"/>
<keyword evidence="2" id="KW-0698">rRNA processing</keyword>
<evidence type="ECO:0000256" key="1">
    <source>
        <dbReference type="ARBA" id="ARBA00004604"/>
    </source>
</evidence>
<dbReference type="AlphaFoldDB" id="A0A6A6BSL1"/>
<evidence type="ECO:0000313" key="9">
    <source>
        <dbReference type="Proteomes" id="UP000799438"/>
    </source>
</evidence>
<keyword evidence="3" id="KW-0853">WD repeat</keyword>
<dbReference type="GO" id="GO:0034388">
    <property type="term" value="C:Pwp2p-containing subcomplex of 90S preribosome"/>
    <property type="evidence" value="ECO:0007669"/>
    <property type="project" value="TreeGrafter"/>
</dbReference>
<accession>A0A6A6BSL1</accession>
<dbReference type="InterPro" id="IPR036322">
    <property type="entry name" value="WD40_repeat_dom_sf"/>
</dbReference>
<dbReference type="PANTHER" id="PTHR18359">
    <property type="entry name" value="WD-REPEAT PROTEIN-RELATED"/>
    <property type="match status" value="1"/>
</dbReference>
<dbReference type="EMBL" id="ML995477">
    <property type="protein sequence ID" value="KAF2145571.1"/>
    <property type="molecule type" value="Genomic_DNA"/>
</dbReference>
<dbReference type="SUPFAM" id="SSF50978">
    <property type="entry name" value="WD40 repeat-like"/>
    <property type="match status" value="1"/>
</dbReference>
<dbReference type="Gene3D" id="2.130.10.10">
    <property type="entry name" value="YVTN repeat-like/Quinoprotein amine dehydrogenase"/>
    <property type="match status" value="1"/>
</dbReference>
<evidence type="ECO:0000256" key="6">
    <source>
        <dbReference type="ARBA" id="ARBA00025767"/>
    </source>
</evidence>
<name>A0A6A6BSL1_9PEZI</name>
<feature type="region of interest" description="Disordered" evidence="7">
    <location>
        <begin position="1"/>
        <end position="34"/>
    </location>
</feature>
<dbReference type="InterPro" id="IPR001680">
    <property type="entry name" value="WD40_rpt"/>
</dbReference>
<evidence type="ECO:0000256" key="2">
    <source>
        <dbReference type="ARBA" id="ARBA00022552"/>
    </source>
</evidence>
<keyword evidence="4" id="KW-0677">Repeat</keyword>
<proteinExistence type="inferred from homology"/>
<dbReference type="RefSeq" id="XP_033401283.1">
    <property type="nucleotide sequence ID" value="XM_033544708.1"/>
</dbReference>
<protein>
    <submittedName>
        <fullName evidence="8">Uncharacterized protein</fullName>
    </submittedName>
</protein>